<accession>A0A2R5G249</accession>
<dbReference type="InParanoid" id="A0A2R5G249"/>
<dbReference type="GO" id="GO:0005643">
    <property type="term" value="C:nuclear pore"/>
    <property type="evidence" value="ECO:0007669"/>
    <property type="project" value="TreeGrafter"/>
</dbReference>
<feature type="compositionally biased region" description="Acidic residues" evidence="1">
    <location>
        <begin position="738"/>
        <end position="748"/>
    </location>
</feature>
<reference evidence="2 3" key="1">
    <citation type="submission" date="2017-12" db="EMBL/GenBank/DDBJ databases">
        <title>Sequencing, de novo assembly and annotation of complete genome of a new Thraustochytrid species, strain FCC1311.</title>
        <authorList>
            <person name="Sedici K."/>
            <person name="Godart F."/>
            <person name="Aiese Cigliano R."/>
            <person name="Sanseverino W."/>
            <person name="Barakat M."/>
            <person name="Ortet P."/>
            <person name="Marechal E."/>
            <person name="Cagnac O."/>
            <person name="Amato A."/>
        </authorList>
    </citation>
    <scope>NUCLEOTIDE SEQUENCE [LARGE SCALE GENOMIC DNA]</scope>
</reference>
<sequence>MEVYRVALEDHLARRFEVVIFPGMPVRELTGMLERASGRSGVVGLVDPRDDAVFGLTTVCEAPDLLDYEHYRILFKPGPVVSRSTSPVRSLVHSSSNASFDIHSHLASQGHNDEDTDTEEEEEEDTDTETEDEDDDDQLLAGDESHHEAALEARDEEDEQEFWLKQAHLLMAITHMEDQGDLGEADADIVRNLVSEGDERVLAAMDVYTQDRDWEDLADTLQHIAHIEAPDYADEDSGDLDDDLDSDDDDDDDDDLDSDDDDDEGEDDEEGDDEEANDFAPGDVETLHDEEMDEEDQQLLYQVIVALHKRGLLSPSETLTVKRLVDLRNPLVQAASQVYEDRGDEEDFSDTLRRIARFYGLERVLLMMLQHGYLTQAEAKVLMRMFRETHSAVSLAWKVYCEHQNERVLADQLLTILIDLDKGAFLSKMLRQGVFDSVEVRILVELLKREDPSFLAIFDVLLEDGDLEDAIDSLHRLCIARSATRARPQQMDSTLGNAATETMQFVRSLHREGVFSALQFQVLSSLISKQDERILAAHETHAATMDLDDFIDTLKQISVVAGPEAVRDWAAANRGGADATLTSIESDKIILDTMFYLVAQGELDPEEAAVLGPLVMRGDPRLLAAFDVFRIEKDTDDLVDSLSRLAIRELRATSVDEYEEIVKLHRGVAGFEDDEEEEDDDDDDDDGDDEEEEDDEDEEEEEEEREKGNDERVLHGAARAPNGLSTPNKSIDKGDAETITDDEYDWLSEGDANAESIKEANDQLFAIHTKRRDEASASPSTFHEEEELTQDELD</sequence>
<feature type="compositionally biased region" description="Basic and acidic residues" evidence="1">
    <location>
        <begin position="705"/>
        <end position="714"/>
    </location>
</feature>
<evidence type="ECO:0000313" key="3">
    <source>
        <dbReference type="Proteomes" id="UP000241890"/>
    </source>
</evidence>
<organism evidence="2 3">
    <name type="scientific">Hondaea fermentalgiana</name>
    <dbReference type="NCBI Taxonomy" id="2315210"/>
    <lineage>
        <taxon>Eukaryota</taxon>
        <taxon>Sar</taxon>
        <taxon>Stramenopiles</taxon>
        <taxon>Bigyra</taxon>
        <taxon>Labyrinthulomycetes</taxon>
        <taxon>Thraustochytrida</taxon>
        <taxon>Thraustochytriidae</taxon>
        <taxon>Hondaea</taxon>
    </lineage>
</organism>
<evidence type="ECO:0000256" key="1">
    <source>
        <dbReference type="SAM" id="MobiDB-lite"/>
    </source>
</evidence>
<feature type="compositionally biased region" description="Acidic residues" evidence="1">
    <location>
        <begin position="231"/>
        <end position="277"/>
    </location>
</feature>
<dbReference type="GO" id="GO:0006406">
    <property type="term" value="P:mRNA export from nucleus"/>
    <property type="evidence" value="ECO:0007669"/>
    <property type="project" value="TreeGrafter"/>
</dbReference>
<proteinExistence type="predicted"/>
<keyword evidence="3" id="KW-1185">Reference proteome</keyword>
<gene>
    <name evidence="2" type="ORF">FCC1311_012972</name>
</gene>
<feature type="compositionally biased region" description="Acidic residues" evidence="1">
    <location>
        <begin position="671"/>
        <end position="704"/>
    </location>
</feature>
<dbReference type="GO" id="GO:0017056">
    <property type="term" value="F:structural constituent of nuclear pore"/>
    <property type="evidence" value="ECO:0007669"/>
    <property type="project" value="TreeGrafter"/>
</dbReference>
<dbReference type="AlphaFoldDB" id="A0A2R5G249"/>
<comment type="caution">
    <text evidence="2">The sequence shown here is derived from an EMBL/GenBank/DDBJ whole genome shotgun (WGS) entry which is preliminary data.</text>
</comment>
<feature type="region of interest" description="Disordered" evidence="1">
    <location>
        <begin position="107"/>
        <end position="138"/>
    </location>
</feature>
<feature type="compositionally biased region" description="Acidic residues" evidence="1">
    <location>
        <begin position="114"/>
        <end position="138"/>
    </location>
</feature>
<dbReference type="EMBL" id="BEYU01000011">
    <property type="protein sequence ID" value="GBG25080.1"/>
    <property type="molecule type" value="Genomic_DNA"/>
</dbReference>
<dbReference type="PANTHER" id="PTHR18898:SF2">
    <property type="entry name" value="NUCLEOPROTEIN TPR"/>
    <property type="match status" value="1"/>
</dbReference>
<name>A0A2R5G249_9STRA</name>
<dbReference type="GO" id="GO:1901673">
    <property type="term" value="P:regulation of mitotic spindle assembly"/>
    <property type="evidence" value="ECO:0007669"/>
    <property type="project" value="TreeGrafter"/>
</dbReference>
<dbReference type="OrthoDB" id="78779at2759"/>
<dbReference type="PANTHER" id="PTHR18898">
    <property type="entry name" value="NUCLEOPROTEIN TPR-RELATED"/>
    <property type="match status" value="1"/>
</dbReference>
<feature type="region of interest" description="Disordered" evidence="1">
    <location>
        <begin position="666"/>
        <end position="794"/>
    </location>
</feature>
<feature type="compositionally biased region" description="Acidic residues" evidence="1">
    <location>
        <begin position="784"/>
        <end position="794"/>
    </location>
</feature>
<protein>
    <submittedName>
        <fullName evidence="2">Uncharacterized protein</fullName>
    </submittedName>
</protein>
<dbReference type="Proteomes" id="UP000241890">
    <property type="component" value="Unassembled WGS sequence"/>
</dbReference>
<evidence type="ECO:0000313" key="2">
    <source>
        <dbReference type="EMBL" id="GBG25080.1"/>
    </source>
</evidence>
<feature type="region of interest" description="Disordered" evidence="1">
    <location>
        <begin position="228"/>
        <end position="281"/>
    </location>
</feature>